<dbReference type="AlphaFoldDB" id="A0AAV4LX76"/>
<dbReference type="Pfam" id="PF12785">
    <property type="entry name" value="VESA1_N"/>
    <property type="match status" value="1"/>
</dbReference>
<organism evidence="2 3">
    <name type="scientific">Babesia caballi</name>
    <dbReference type="NCBI Taxonomy" id="5871"/>
    <lineage>
        <taxon>Eukaryota</taxon>
        <taxon>Sar</taxon>
        <taxon>Alveolata</taxon>
        <taxon>Apicomplexa</taxon>
        <taxon>Aconoidasida</taxon>
        <taxon>Piroplasmida</taxon>
        <taxon>Babesiidae</taxon>
        <taxon>Babesia</taxon>
    </lineage>
</organism>
<keyword evidence="1" id="KW-1133">Transmembrane helix</keyword>
<reference evidence="2 3" key="1">
    <citation type="submission" date="2021-06" db="EMBL/GenBank/DDBJ databases">
        <title>Genome sequence of Babesia caballi.</title>
        <authorList>
            <person name="Yamagishi J."/>
            <person name="Kidaka T."/>
            <person name="Ochi A."/>
        </authorList>
    </citation>
    <scope>NUCLEOTIDE SEQUENCE [LARGE SCALE GENOMIC DNA]</scope>
    <source>
        <strain evidence="2">USDA-D6B2</strain>
    </source>
</reference>
<dbReference type="EMBL" id="BPLF01000003">
    <property type="protein sequence ID" value="GIX64568.1"/>
    <property type="molecule type" value="Genomic_DNA"/>
</dbReference>
<comment type="caution">
    <text evidence="2">The sequence shown here is derived from an EMBL/GenBank/DDBJ whole genome shotgun (WGS) entry which is preliminary data.</text>
</comment>
<evidence type="ECO:0000313" key="3">
    <source>
        <dbReference type="Proteomes" id="UP001497744"/>
    </source>
</evidence>
<dbReference type="GeneID" id="94196049"/>
<sequence length="1142" mass="125618">MSLADCPSNLKEAIDWILRVTGKDGGGGTDGTDALAKAVKGLLEDAISELTLVIGNGHVHGSVLQKLKEGLEKAVKWVEKDVEGGLFGNSPGPIGRLSDGLAGFIGYENISGSFFGTDDWKITGTGIAPSNIATYRLCDATIAFTIGVLEKVREAKMTISVNITSQNKEDINNVVSKLHACYGKGPKGLKDVSGEVKEKLDKNSFVRPSLGFRGFLEPMVQGFETLATQIDGQSQNPEKVAEEIGEYLKKVFGNGTTWGSASANDAGNQLKTLAKKFSSGNKHYTPFKDQGGFHNEISKLSTYIKTDRTSPDYLKPVLESGKYAFMDTLKKRNYESYYKGVTNDPINPSTHAKIFLGCLPLYYQALTYIYWGCHDNGGGWRNQTLAGGAMRFYFDSQGLLPLYVDKSKTGAHIADSALNKFSEFATAATSLSAANSPYVKFTKELQKNVTTNGNQLSTKCPLSAVFYGASCYFQCQQITNAKHAVRAPKTIREMLYFLAALQFSPKYDSLQSHISGVFRTLLGKPSVMDDAQLSLPVADSGTSATGNTLSAADLKSHLLSTFIFIPGALGVMQGPGASEKSEPWLYELFCNSAFQLKYSSGAALFSAISNYAYALQFQLTFLFHQCSIDMNKCGWNNCTYGSEIKGSDTQLSSHICPGLKCGGNSNCNHSNGNNQCKHNKYTDPTSSCGRGSNPSALQAFLTDGIQGMCRQHPGSSYHLSTCAGPMCHVPMGFKAERLRQNPRTGNLISLTLQSFCGTSSSPLRQLSEKLGCLTKRTPRSLGDMFGFIWHLNGQLFNKDNIVEQLKKAITPNPNSVDDFINKLKSSLKQIFPQLSPEQNGIIKSLQTMAPVIPFLYQLFRVNTDDFLPVTLFNLAQHCHKMEVQSNRGFRLVHKNPSNSVVTSGHDCSSSPNDLWSLYQPITDHNNRHKECASRNCGGYFYPLSHSEGSTFAPKHASTYLSWVLYLAEDLQSWFQEMLNEFKNIDCTKTGCKSCNQNHGSGSSTCSCTSIVHCGGVLPLLYRYGFTFSGPFSLSGAIGDQSKRSCDKFHTQLTAVLSTEAPLTKLLTTIDEFLYMFRFYFVYNLFTLWIMYVCIVLYIYFLRVDLLHIRSHMHLPTSHRVPPIGLLTTGKAPALMNLTYYMP</sequence>
<keyword evidence="3" id="KW-1185">Reference proteome</keyword>
<proteinExistence type="predicted"/>
<protein>
    <submittedName>
        <fullName evidence="2">Variant erythrocyte surface antigen-1 family protein</fullName>
    </submittedName>
</protein>
<evidence type="ECO:0000256" key="1">
    <source>
        <dbReference type="SAM" id="Phobius"/>
    </source>
</evidence>
<dbReference type="Proteomes" id="UP001497744">
    <property type="component" value="Unassembled WGS sequence"/>
</dbReference>
<accession>A0AAV4LX76</accession>
<evidence type="ECO:0000313" key="2">
    <source>
        <dbReference type="EMBL" id="GIX64568.1"/>
    </source>
</evidence>
<keyword evidence="1" id="KW-0472">Membrane</keyword>
<keyword evidence="1" id="KW-0812">Transmembrane</keyword>
<dbReference type="RefSeq" id="XP_067716637.1">
    <property type="nucleotide sequence ID" value="XM_067860536.1"/>
</dbReference>
<name>A0AAV4LX76_BABCB</name>
<dbReference type="InterPro" id="IPR024751">
    <property type="entry name" value="VESA1"/>
</dbReference>
<gene>
    <name evidence="2" type="ORF">BcabD6B2_40030</name>
</gene>
<feature type="transmembrane region" description="Helical" evidence="1">
    <location>
        <begin position="1079"/>
        <end position="1100"/>
    </location>
</feature>